<dbReference type="OrthoDB" id="440553at2759"/>
<evidence type="ECO:0000256" key="3">
    <source>
        <dbReference type="ARBA" id="ARBA00022692"/>
    </source>
</evidence>
<evidence type="ECO:0000256" key="7">
    <source>
        <dbReference type="SAM" id="Phobius"/>
    </source>
</evidence>
<feature type="transmembrane region" description="Helical" evidence="7">
    <location>
        <begin position="230"/>
        <end position="256"/>
    </location>
</feature>
<proteinExistence type="inferred from homology"/>
<evidence type="ECO:0000313" key="9">
    <source>
        <dbReference type="Proteomes" id="UP000769528"/>
    </source>
</evidence>
<sequence>MSLKSSAKKQKMDEKEVALTSPDYTVFNHFEKYCIVISTSTITIWSPIGQPVYYPALLVLENHFHISEELVNLSIVLYMICQSITPLVLSAFADKLGRRPILLVILAGFCAASAGIAVCNSYSAILVLRSIQSSFIGPSVPIIAGQVGDFTERSNRGSFILLSNSISSMGQAFVGNGSVQQSSIFNCTLFLYIPYFRKKWHFNSPDIQTLEPKDEFDLLSSFRILIRPELTICLLNGAIHYSIWVVSLTCLTNVLIKEYDYSVMKVGLCYLPAGIGGMIGSLFAGRALNYTYKIQRASFEKRKSLGLIPENKKFNIVRARVTVAVPYALVADTFSMMYGWCLYKKVHISAILVSEYVCLGSLALTGINSSLMVDLYPSNA</sequence>
<dbReference type="InterPro" id="IPR036259">
    <property type="entry name" value="MFS_trans_sf"/>
</dbReference>
<dbReference type="Pfam" id="PF07690">
    <property type="entry name" value="MFS_1"/>
    <property type="match status" value="1"/>
</dbReference>
<keyword evidence="4 7" id="KW-1133">Transmembrane helix</keyword>
<reference evidence="8" key="1">
    <citation type="journal article" date="2021" name="Open Biol.">
        <title>Shared evolutionary footprints suggest mitochondrial oxidative damage underlies multiple complex I losses in fungi.</title>
        <authorList>
            <person name="Schikora-Tamarit M.A."/>
            <person name="Marcet-Houben M."/>
            <person name="Nosek J."/>
            <person name="Gabaldon T."/>
        </authorList>
    </citation>
    <scope>NUCLEOTIDE SEQUENCE</scope>
    <source>
        <strain evidence="8">CBS6341</strain>
    </source>
</reference>
<comment type="similarity">
    <text evidence="6">Belongs to the major facilitator superfamily. CAR1 family.</text>
</comment>
<keyword evidence="9" id="KW-1185">Reference proteome</keyword>
<dbReference type="AlphaFoldDB" id="A0A9P8PTZ5"/>
<evidence type="ECO:0000256" key="1">
    <source>
        <dbReference type="ARBA" id="ARBA00004141"/>
    </source>
</evidence>
<comment type="caution">
    <text evidence="8">The sequence shown here is derived from an EMBL/GenBank/DDBJ whole genome shotgun (WGS) entry which is preliminary data.</text>
</comment>
<gene>
    <name evidence="8" type="ORF">WICMUC_001390</name>
</gene>
<evidence type="ECO:0000256" key="4">
    <source>
        <dbReference type="ARBA" id="ARBA00022989"/>
    </source>
</evidence>
<dbReference type="Gene3D" id="1.20.1720.10">
    <property type="entry name" value="Multidrug resistance protein D"/>
    <property type="match status" value="1"/>
</dbReference>
<feature type="transmembrane region" description="Helical" evidence="7">
    <location>
        <begin position="70"/>
        <end position="89"/>
    </location>
</feature>
<protein>
    <recommendedName>
        <fullName evidence="10">Major facilitator superfamily (MFS) profile domain-containing protein</fullName>
    </recommendedName>
</protein>
<dbReference type="Proteomes" id="UP000769528">
    <property type="component" value="Unassembled WGS sequence"/>
</dbReference>
<evidence type="ECO:0000256" key="6">
    <source>
        <dbReference type="ARBA" id="ARBA00038347"/>
    </source>
</evidence>
<dbReference type="PANTHER" id="PTHR23502:SF51">
    <property type="entry name" value="QUINIDINE RESISTANCE PROTEIN 1-RELATED"/>
    <property type="match status" value="1"/>
</dbReference>
<evidence type="ECO:0000256" key="5">
    <source>
        <dbReference type="ARBA" id="ARBA00023136"/>
    </source>
</evidence>
<name>A0A9P8PTZ5_9ASCO</name>
<evidence type="ECO:0000256" key="2">
    <source>
        <dbReference type="ARBA" id="ARBA00022448"/>
    </source>
</evidence>
<accession>A0A9P8PTZ5</accession>
<dbReference type="SUPFAM" id="SSF103473">
    <property type="entry name" value="MFS general substrate transporter"/>
    <property type="match status" value="1"/>
</dbReference>
<evidence type="ECO:0000313" key="8">
    <source>
        <dbReference type="EMBL" id="KAH3678373.1"/>
    </source>
</evidence>
<evidence type="ECO:0008006" key="10">
    <source>
        <dbReference type="Google" id="ProtNLM"/>
    </source>
</evidence>
<comment type="subcellular location">
    <subcellularLocation>
        <location evidence="1">Membrane</location>
        <topology evidence="1">Multi-pass membrane protein</topology>
    </subcellularLocation>
</comment>
<feature type="transmembrane region" description="Helical" evidence="7">
    <location>
        <begin position="262"/>
        <end position="284"/>
    </location>
</feature>
<dbReference type="GO" id="GO:0022857">
    <property type="term" value="F:transmembrane transporter activity"/>
    <property type="evidence" value="ECO:0007669"/>
    <property type="project" value="InterPro"/>
</dbReference>
<dbReference type="PANTHER" id="PTHR23502">
    <property type="entry name" value="MAJOR FACILITATOR SUPERFAMILY"/>
    <property type="match status" value="1"/>
</dbReference>
<dbReference type="EMBL" id="JAEUBF010000443">
    <property type="protein sequence ID" value="KAH3678373.1"/>
    <property type="molecule type" value="Genomic_DNA"/>
</dbReference>
<keyword evidence="5 7" id="KW-0472">Membrane</keyword>
<keyword evidence="2" id="KW-0813">Transport</keyword>
<feature type="transmembrane region" description="Helical" evidence="7">
    <location>
        <begin position="101"/>
        <end position="128"/>
    </location>
</feature>
<dbReference type="InterPro" id="IPR011701">
    <property type="entry name" value="MFS"/>
</dbReference>
<feature type="transmembrane region" description="Helical" evidence="7">
    <location>
        <begin position="346"/>
        <end position="367"/>
    </location>
</feature>
<keyword evidence="3 7" id="KW-0812">Transmembrane</keyword>
<reference evidence="8" key="2">
    <citation type="submission" date="2021-01" db="EMBL/GenBank/DDBJ databases">
        <authorList>
            <person name="Schikora-Tamarit M.A."/>
        </authorList>
    </citation>
    <scope>NUCLEOTIDE SEQUENCE</scope>
    <source>
        <strain evidence="8">CBS6341</strain>
    </source>
</reference>
<dbReference type="GO" id="GO:0005886">
    <property type="term" value="C:plasma membrane"/>
    <property type="evidence" value="ECO:0007669"/>
    <property type="project" value="UniProtKB-ARBA"/>
</dbReference>
<organism evidence="8 9">
    <name type="scientific">Wickerhamomyces mucosus</name>
    <dbReference type="NCBI Taxonomy" id="1378264"/>
    <lineage>
        <taxon>Eukaryota</taxon>
        <taxon>Fungi</taxon>
        <taxon>Dikarya</taxon>
        <taxon>Ascomycota</taxon>
        <taxon>Saccharomycotina</taxon>
        <taxon>Saccharomycetes</taxon>
        <taxon>Phaffomycetales</taxon>
        <taxon>Wickerhamomycetaceae</taxon>
        <taxon>Wickerhamomyces</taxon>
    </lineage>
</organism>